<dbReference type="STRING" id="39482.ERS852491_04014"/>
<reference evidence="8 9" key="1">
    <citation type="submission" date="2015-09" db="EMBL/GenBank/DDBJ databases">
        <authorList>
            <consortium name="Pathogen Informatics"/>
        </authorList>
    </citation>
    <scope>NUCLEOTIDE SEQUENCE [LARGE SCALE GENOMIC DNA]</scope>
    <source>
        <strain evidence="8 9">2789STDY5834876</strain>
    </source>
</reference>
<feature type="transmembrane region" description="Helical" evidence="7">
    <location>
        <begin position="77"/>
        <end position="99"/>
    </location>
</feature>
<evidence type="ECO:0000256" key="2">
    <source>
        <dbReference type="ARBA" id="ARBA00005262"/>
    </source>
</evidence>
<feature type="transmembrane region" description="Helical" evidence="7">
    <location>
        <begin position="7"/>
        <end position="29"/>
    </location>
</feature>
<keyword evidence="4 7" id="KW-0812">Transmembrane</keyword>
<keyword evidence="5 7" id="KW-1133">Transmembrane helix</keyword>
<dbReference type="OrthoDB" id="9788907at2"/>
<evidence type="ECO:0000256" key="1">
    <source>
        <dbReference type="ARBA" id="ARBA00004651"/>
    </source>
</evidence>
<dbReference type="PANTHER" id="PTHR43663:SF1">
    <property type="entry name" value="CHROMATE TRANSPORTER"/>
    <property type="match status" value="1"/>
</dbReference>
<evidence type="ECO:0000256" key="7">
    <source>
        <dbReference type="SAM" id="Phobius"/>
    </source>
</evidence>
<feature type="transmembrane region" description="Helical" evidence="7">
    <location>
        <begin position="111"/>
        <end position="130"/>
    </location>
</feature>
<dbReference type="AlphaFoldDB" id="A0A174JPY9"/>
<evidence type="ECO:0000256" key="3">
    <source>
        <dbReference type="ARBA" id="ARBA00022475"/>
    </source>
</evidence>
<comment type="similarity">
    <text evidence="2">Belongs to the chromate ion transporter (CHR) (TC 2.A.51) family.</text>
</comment>
<comment type="subcellular location">
    <subcellularLocation>
        <location evidence="1">Cell membrane</location>
        <topology evidence="1">Multi-pass membrane protein</topology>
    </subcellularLocation>
</comment>
<accession>A0A174JPY9</accession>
<organism evidence="8 9">
    <name type="scientific">Faecalicatena contorta</name>
    <dbReference type="NCBI Taxonomy" id="39482"/>
    <lineage>
        <taxon>Bacteria</taxon>
        <taxon>Bacillati</taxon>
        <taxon>Bacillota</taxon>
        <taxon>Clostridia</taxon>
        <taxon>Lachnospirales</taxon>
        <taxon>Lachnospiraceae</taxon>
        <taxon>Faecalicatena</taxon>
    </lineage>
</organism>
<dbReference type="RefSeq" id="WP_055154796.1">
    <property type="nucleotide sequence ID" value="NZ_CYZU01000050.1"/>
</dbReference>
<protein>
    <submittedName>
        <fullName evidence="8">Chromate transporter, chromate ion transporter (CHR) family</fullName>
    </submittedName>
</protein>
<dbReference type="InterPro" id="IPR052518">
    <property type="entry name" value="CHR_Transporter"/>
</dbReference>
<dbReference type="GO" id="GO:0015109">
    <property type="term" value="F:chromate transmembrane transporter activity"/>
    <property type="evidence" value="ECO:0007669"/>
    <property type="project" value="InterPro"/>
</dbReference>
<evidence type="ECO:0000313" key="9">
    <source>
        <dbReference type="Proteomes" id="UP000095544"/>
    </source>
</evidence>
<feature type="transmembrane region" description="Helical" evidence="7">
    <location>
        <begin position="142"/>
        <end position="175"/>
    </location>
</feature>
<evidence type="ECO:0000256" key="6">
    <source>
        <dbReference type="ARBA" id="ARBA00023136"/>
    </source>
</evidence>
<dbReference type="EMBL" id="CYZU01000050">
    <property type="protein sequence ID" value="CUP01782.1"/>
    <property type="molecule type" value="Genomic_DNA"/>
</dbReference>
<name>A0A174JPY9_9FIRM</name>
<dbReference type="Proteomes" id="UP000095544">
    <property type="component" value="Unassembled WGS sequence"/>
</dbReference>
<dbReference type="GO" id="GO:0005886">
    <property type="term" value="C:plasma membrane"/>
    <property type="evidence" value="ECO:0007669"/>
    <property type="project" value="UniProtKB-SubCell"/>
</dbReference>
<evidence type="ECO:0000313" key="8">
    <source>
        <dbReference type="EMBL" id="CUP01782.1"/>
    </source>
</evidence>
<dbReference type="InterPro" id="IPR003370">
    <property type="entry name" value="Chromate_transpt"/>
</dbReference>
<evidence type="ECO:0000256" key="5">
    <source>
        <dbReference type="ARBA" id="ARBA00022989"/>
    </source>
</evidence>
<dbReference type="PANTHER" id="PTHR43663">
    <property type="entry name" value="CHROMATE TRANSPORT PROTEIN-RELATED"/>
    <property type="match status" value="1"/>
</dbReference>
<proteinExistence type="inferred from homology"/>
<keyword evidence="6 7" id="KW-0472">Membrane</keyword>
<gene>
    <name evidence="8" type="ORF">ERS852491_04014</name>
</gene>
<evidence type="ECO:0000256" key="4">
    <source>
        <dbReference type="ARBA" id="ARBA00022692"/>
    </source>
</evidence>
<sequence>MKKLWELYATFFRVGGLTFGGGMAMLPMLKREVVLKKKWATDEEILDIYAIGQCTPGIIAVNTSTYIGYQQAGVPGAVFGTLGMVSPSVIIICLIASILSRFMDIPAVLHALAGIRIAVCALMINTVISLARSGIRDKLGLLIFLAGFLLATFSPIPTIILVICAAGTGIIVNILKEKKRA</sequence>
<dbReference type="Pfam" id="PF02417">
    <property type="entry name" value="Chromate_transp"/>
    <property type="match status" value="1"/>
</dbReference>
<keyword evidence="3" id="KW-1003">Cell membrane</keyword>